<name>A0A0B8T6N5_9SPHI</name>
<comment type="caution">
    <text evidence="1">The sequence shown here is derived from an EMBL/GenBank/DDBJ whole genome shotgun (WGS) entry which is preliminary data.</text>
</comment>
<reference evidence="2" key="1">
    <citation type="submission" date="2014-04" db="EMBL/GenBank/DDBJ databases">
        <title>Whole-Genome optical mapping and complete genome sequence of Sphingobacterium deserti sp. nov., a new spaces isolated from desert in the west of China.</title>
        <authorList>
            <person name="Teng C."/>
            <person name="Zhou Z."/>
            <person name="Li X."/>
            <person name="Chen M."/>
            <person name="Lin M."/>
            <person name="Wang L."/>
            <person name="Su S."/>
            <person name="Zhang C."/>
            <person name="Zhang W."/>
        </authorList>
    </citation>
    <scope>NUCLEOTIDE SEQUENCE [LARGE SCALE GENOMIC DNA]</scope>
    <source>
        <strain evidence="2">ACCC05744</strain>
    </source>
</reference>
<evidence type="ECO:0000313" key="1">
    <source>
        <dbReference type="EMBL" id="KGE13020.1"/>
    </source>
</evidence>
<gene>
    <name evidence="1" type="ORF">DI53_3237</name>
</gene>
<accession>A0A0B8T6N5</accession>
<reference evidence="1 2" key="2">
    <citation type="journal article" date="2015" name="PLoS ONE">
        <title>Whole-Genome Optical Mapping and Finished Genome Sequence of Sphingobacterium deserti sp. nov., a New Species Isolated from the Western Desert of China.</title>
        <authorList>
            <person name="Teng C."/>
            <person name="Zhou Z."/>
            <person name="Molnar I."/>
            <person name="Li X."/>
            <person name="Tang R."/>
            <person name="Chen M."/>
            <person name="Wang L."/>
            <person name="Su S."/>
            <person name="Zhang W."/>
            <person name="Lin M."/>
        </authorList>
    </citation>
    <scope>NUCLEOTIDE SEQUENCE [LARGE SCALE GENOMIC DNA]</scope>
    <source>
        <strain evidence="2">ACCC05744</strain>
    </source>
</reference>
<proteinExistence type="predicted"/>
<dbReference type="AlphaFoldDB" id="A0A0B8T6N5"/>
<sequence>MNSLRCEMVSNFLNSYINMEKALIVCTTRVKAFRTFINRYCAMLSYPSLLVFPICKRIHQALLSYRMLLLAIEVQLRRLFLN</sequence>
<evidence type="ECO:0000313" key="2">
    <source>
        <dbReference type="Proteomes" id="UP000031802"/>
    </source>
</evidence>
<keyword evidence="2" id="KW-1185">Reference proteome</keyword>
<dbReference type="EMBL" id="JJMU01000061">
    <property type="protein sequence ID" value="KGE13020.1"/>
    <property type="molecule type" value="Genomic_DNA"/>
</dbReference>
<dbReference type="Proteomes" id="UP000031802">
    <property type="component" value="Unassembled WGS sequence"/>
</dbReference>
<organism evidence="1 2">
    <name type="scientific">Sphingobacterium deserti</name>
    <dbReference type="NCBI Taxonomy" id="1229276"/>
    <lineage>
        <taxon>Bacteria</taxon>
        <taxon>Pseudomonadati</taxon>
        <taxon>Bacteroidota</taxon>
        <taxon>Sphingobacteriia</taxon>
        <taxon>Sphingobacteriales</taxon>
        <taxon>Sphingobacteriaceae</taxon>
        <taxon>Sphingobacterium</taxon>
    </lineage>
</organism>
<protein>
    <submittedName>
        <fullName evidence="1">Uncharacterized protein</fullName>
    </submittedName>
</protein>